<proteinExistence type="predicted"/>
<evidence type="ECO:0000313" key="2">
    <source>
        <dbReference type="EMBL" id="CAA9508244.1"/>
    </source>
</evidence>
<evidence type="ECO:0000256" key="1">
    <source>
        <dbReference type="SAM" id="MobiDB-lite"/>
    </source>
</evidence>
<feature type="region of interest" description="Disordered" evidence="1">
    <location>
        <begin position="30"/>
        <end position="56"/>
    </location>
</feature>
<feature type="non-terminal residue" evidence="2">
    <location>
        <position position="1"/>
    </location>
</feature>
<feature type="compositionally biased region" description="Low complexity" evidence="1">
    <location>
        <begin position="42"/>
        <end position="56"/>
    </location>
</feature>
<organism evidence="2">
    <name type="scientific">uncultured Solirubrobacteraceae bacterium</name>
    <dbReference type="NCBI Taxonomy" id="1162706"/>
    <lineage>
        <taxon>Bacteria</taxon>
        <taxon>Bacillati</taxon>
        <taxon>Actinomycetota</taxon>
        <taxon>Thermoleophilia</taxon>
        <taxon>Solirubrobacterales</taxon>
        <taxon>Solirubrobacteraceae</taxon>
        <taxon>environmental samples</taxon>
    </lineage>
</organism>
<accession>A0A6J4SY21</accession>
<gene>
    <name evidence="2" type="ORF">AVDCRST_MAG85-2179</name>
</gene>
<dbReference type="AlphaFoldDB" id="A0A6J4SY21"/>
<reference evidence="2" key="1">
    <citation type="submission" date="2020-02" db="EMBL/GenBank/DDBJ databases">
        <authorList>
            <person name="Meier V. D."/>
        </authorList>
    </citation>
    <scope>NUCLEOTIDE SEQUENCE</scope>
    <source>
        <strain evidence="2">AVDCRST_MAG85</strain>
    </source>
</reference>
<sequence length="56" mass="5778">WRALASHSTMTGIFTLPLRRSSGSLKTSRYLRAMPSGPPGSSPSSSSEASPASGGR</sequence>
<dbReference type="EMBL" id="CADCVT010000237">
    <property type="protein sequence ID" value="CAA9508244.1"/>
    <property type="molecule type" value="Genomic_DNA"/>
</dbReference>
<name>A0A6J4SY21_9ACTN</name>
<feature type="non-terminal residue" evidence="2">
    <location>
        <position position="56"/>
    </location>
</feature>
<protein>
    <submittedName>
        <fullName evidence="2">Uncharacterized protein</fullName>
    </submittedName>
</protein>